<dbReference type="PRINTS" id="PR00111">
    <property type="entry name" value="ABHYDROLASE"/>
</dbReference>
<proteinExistence type="predicted"/>
<reference evidence="2 3" key="1">
    <citation type="submission" date="2016-10" db="EMBL/GenBank/DDBJ databases">
        <authorList>
            <person name="de Groot N.N."/>
        </authorList>
    </citation>
    <scope>NUCLEOTIDE SEQUENCE [LARGE SCALE GENOMIC DNA]</scope>
    <source>
        <strain evidence="2 3">CGMCC 1.8925</strain>
    </source>
</reference>
<dbReference type="Pfam" id="PF00561">
    <property type="entry name" value="Abhydrolase_1"/>
    <property type="match status" value="2"/>
</dbReference>
<evidence type="ECO:0000313" key="2">
    <source>
        <dbReference type="EMBL" id="SCY68538.1"/>
    </source>
</evidence>
<dbReference type="Proteomes" id="UP000199502">
    <property type="component" value="Unassembled WGS sequence"/>
</dbReference>
<protein>
    <submittedName>
        <fullName evidence="2">Pimeloyl-ACP methyl ester carboxylesterase</fullName>
    </submittedName>
</protein>
<gene>
    <name evidence="2" type="ORF">SAMN05660710_02372</name>
</gene>
<dbReference type="SUPFAM" id="SSF53474">
    <property type="entry name" value="alpha/beta-Hydrolases"/>
    <property type="match status" value="1"/>
</dbReference>
<evidence type="ECO:0000259" key="1">
    <source>
        <dbReference type="Pfam" id="PF00561"/>
    </source>
</evidence>
<keyword evidence="3" id="KW-1185">Reference proteome</keyword>
<dbReference type="InterPro" id="IPR000073">
    <property type="entry name" value="AB_hydrolase_1"/>
</dbReference>
<dbReference type="OrthoDB" id="9804723at2"/>
<dbReference type="PANTHER" id="PTHR43798:SF33">
    <property type="entry name" value="HYDROLASE, PUTATIVE (AFU_ORTHOLOGUE AFUA_2G14860)-RELATED"/>
    <property type="match status" value="1"/>
</dbReference>
<feature type="domain" description="AB hydrolase-1" evidence="1">
    <location>
        <begin position="93"/>
        <end position="207"/>
    </location>
</feature>
<dbReference type="Gene3D" id="3.40.50.1820">
    <property type="entry name" value="alpha/beta hydrolase"/>
    <property type="match status" value="1"/>
</dbReference>
<dbReference type="AlphaFoldDB" id="A0A1G5HZQ2"/>
<accession>A0A1G5HZQ2</accession>
<dbReference type="GO" id="GO:0016020">
    <property type="term" value="C:membrane"/>
    <property type="evidence" value="ECO:0007669"/>
    <property type="project" value="TreeGrafter"/>
</dbReference>
<organism evidence="2 3">
    <name type="scientific">Paracoccus tibetensis</name>
    <dbReference type="NCBI Taxonomy" id="336292"/>
    <lineage>
        <taxon>Bacteria</taxon>
        <taxon>Pseudomonadati</taxon>
        <taxon>Pseudomonadota</taxon>
        <taxon>Alphaproteobacteria</taxon>
        <taxon>Rhodobacterales</taxon>
        <taxon>Paracoccaceae</taxon>
        <taxon>Paracoccus</taxon>
    </lineage>
</organism>
<dbReference type="InterPro" id="IPR029058">
    <property type="entry name" value="AB_hydrolase_fold"/>
</dbReference>
<dbReference type="STRING" id="336292.SAMN05660710_02372"/>
<name>A0A1G5HZQ2_9RHOB</name>
<dbReference type="RefSeq" id="WP_090744468.1">
    <property type="nucleotide sequence ID" value="NZ_FMVT01000007.1"/>
</dbReference>
<evidence type="ECO:0000313" key="3">
    <source>
        <dbReference type="Proteomes" id="UP000199502"/>
    </source>
</evidence>
<sequence length="328" mass="34147">MIADLPHCPPPGEVLTIPAPEPGFADGALSFVLEPFQPLREQLTAITGIGLEPDADWPEAEGRAVRRVTIPATSLAEDAQLGFLAAGRPGGQRVVFLHGSPGLGEEWDRFLVDVPAGRYYLAPDRPGFGASDAAPAPELAAQAEAVLPLLGPEGAPPAVLVGYSFGGPVALRLAADHPDRVAGLVLIGSAADPVMEEIDPLQEIAALDFFAQLLPAELASSNAELIALGPELEALAPALPRLDLPVVIVQGDSDNLVPADNADYLRGLMPQARTVMIEAADHFLPWTHPDLLKDALDCVLAEALPLPASQVEGAARVPAQPLAASLAK</sequence>
<dbReference type="PANTHER" id="PTHR43798">
    <property type="entry name" value="MONOACYLGLYCEROL LIPASE"/>
    <property type="match status" value="1"/>
</dbReference>
<dbReference type="EMBL" id="FMVT01000007">
    <property type="protein sequence ID" value="SCY68538.1"/>
    <property type="molecule type" value="Genomic_DNA"/>
</dbReference>
<feature type="domain" description="AB hydrolase-1" evidence="1">
    <location>
        <begin position="234"/>
        <end position="289"/>
    </location>
</feature>
<dbReference type="InterPro" id="IPR050266">
    <property type="entry name" value="AB_hydrolase_sf"/>
</dbReference>